<proteinExistence type="predicted"/>
<dbReference type="EMBL" id="QJKJ01009037">
    <property type="protein sequence ID" value="RDX77917.1"/>
    <property type="molecule type" value="Genomic_DNA"/>
</dbReference>
<dbReference type="OrthoDB" id="529273at2759"/>
<evidence type="ECO:0000313" key="1">
    <source>
        <dbReference type="EMBL" id="RDX77917.1"/>
    </source>
</evidence>
<sequence>MQIKSSKADPCQTQSRLLYNFHPHHLGHIQTPPPPLWESSIFNTTHSSTNHTNELNSVIHKLRSSVTFLPLKDPRYERAPLKDHTWFMSSMYESHEDGEVQLQFPSESFVSYNHYNYENLWHGVTAMVSFVARHKMNNCSMLPSKWGLVQDGPVGCHLDGVTLNGPPTIEWFDGIDEDGPLCFEETVVTRHDEDGMSRKRRMEMCDLMRCKARLGCTLMTGPRSFKNETIVAEVFQKGCGKMEGFCFMVAYSNNLTFCEKQAGRIQKMIGDACLRTRMVELDIKKPILRMKIRVLARHVYSVSDLSGSTTRWMDPTE</sequence>
<name>A0A371FHY3_MUCPR</name>
<dbReference type="STRING" id="157652.A0A371FHY3"/>
<keyword evidence="2" id="KW-1185">Reference proteome</keyword>
<dbReference type="Proteomes" id="UP000257109">
    <property type="component" value="Unassembled WGS sequence"/>
</dbReference>
<comment type="caution">
    <text evidence="1">The sequence shown here is derived from an EMBL/GenBank/DDBJ whole genome shotgun (WGS) entry which is preliminary data.</text>
</comment>
<accession>A0A371FHY3</accession>
<evidence type="ECO:0000313" key="2">
    <source>
        <dbReference type="Proteomes" id="UP000257109"/>
    </source>
</evidence>
<reference evidence="1" key="1">
    <citation type="submission" date="2018-05" db="EMBL/GenBank/DDBJ databases">
        <title>Draft genome of Mucuna pruriens seed.</title>
        <authorList>
            <person name="Nnadi N.E."/>
            <person name="Vos R."/>
            <person name="Hasami M.H."/>
            <person name="Devisetty U.K."/>
            <person name="Aguiy J.C."/>
        </authorList>
    </citation>
    <scope>NUCLEOTIDE SEQUENCE [LARGE SCALE GENOMIC DNA]</scope>
    <source>
        <strain evidence="1">JCA_2017</strain>
    </source>
</reference>
<protein>
    <submittedName>
        <fullName evidence="1">Uncharacterized protein</fullName>
    </submittedName>
</protein>
<organism evidence="1 2">
    <name type="scientific">Mucuna pruriens</name>
    <name type="common">Velvet bean</name>
    <name type="synonym">Dolichos pruriens</name>
    <dbReference type="NCBI Taxonomy" id="157652"/>
    <lineage>
        <taxon>Eukaryota</taxon>
        <taxon>Viridiplantae</taxon>
        <taxon>Streptophyta</taxon>
        <taxon>Embryophyta</taxon>
        <taxon>Tracheophyta</taxon>
        <taxon>Spermatophyta</taxon>
        <taxon>Magnoliopsida</taxon>
        <taxon>eudicotyledons</taxon>
        <taxon>Gunneridae</taxon>
        <taxon>Pentapetalae</taxon>
        <taxon>rosids</taxon>
        <taxon>fabids</taxon>
        <taxon>Fabales</taxon>
        <taxon>Fabaceae</taxon>
        <taxon>Papilionoideae</taxon>
        <taxon>50 kb inversion clade</taxon>
        <taxon>NPAAA clade</taxon>
        <taxon>indigoferoid/millettioid clade</taxon>
        <taxon>Phaseoleae</taxon>
        <taxon>Mucuna</taxon>
    </lineage>
</organism>
<feature type="non-terminal residue" evidence="1">
    <location>
        <position position="1"/>
    </location>
</feature>
<dbReference type="AlphaFoldDB" id="A0A371FHY3"/>
<gene>
    <name evidence="1" type="ORF">CR513_41884</name>
</gene>